<dbReference type="UniPathway" id="UPA00109">
    <property type="reaction ID" value="UER00188"/>
</dbReference>
<dbReference type="EMBL" id="PCYM01000005">
    <property type="protein sequence ID" value="PIR47613.1"/>
    <property type="molecule type" value="Genomic_DNA"/>
</dbReference>
<dbReference type="InterPro" id="IPR036918">
    <property type="entry name" value="Pyrv_Knase_C_sf"/>
</dbReference>
<dbReference type="InterPro" id="IPR015806">
    <property type="entry name" value="Pyrv_Knase_insert_dom_sf"/>
</dbReference>
<feature type="domain" description="Pyruvate kinase barrel" evidence="15">
    <location>
        <begin position="2"/>
        <end position="331"/>
    </location>
</feature>
<dbReference type="GO" id="GO:0005524">
    <property type="term" value="F:ATP binding"/>
    <property type="evidence" value="ECO:0007669"/>
    <property type="project" value="UniProtKB-KW"/>
</dbReference>
<gene>
    <name evidence="17" type="primary">pyk</name>
    <name evidence="17" type="ORF">COV06_02935</name>
</gene>
<dbReference type="Pfam" id="PF02887">
    <property type="entry name" value="PK_C"/>
    <property type="match status" value="1"/>
</dbReference>
<proteinExistence type="inferred from homology"/>
<evidence type="ECO:0000256" key="14">
    <source>
        <dbReference type="RuleBase" id="RU000504"/>
    </source>
</evidence>
<evidence type="ECO:0000259" key="15">
    <source>
        <dbReference type="Pfam" id="PF00224"/>
    </source>
</evidence>
<keyword evidence="12 17" id="KW-0670">Pyruvate</keyword>
<keyword evidence="10 14" id="KW-0460">Magnesium</keyword>
<evidence type="ECO:0000256" key="7">
    <source>
        <dbReference type="ARBA" id="ARBA00022741"/>
    </source>
</evidence>
<keyword evidence="11 14" id="KW-0324">Glycolysis</keyword>
<evidence type="ECO:0000259" key="16">
    <source>
        <dbReference type="Pfam" id="PF02887"/>
    </source>
</evidence>
<dbReference type="Proteomes" id="UP000230084">
    <property type="component" value="Unassembled WGS sequence"/>
</dbReference>
<keyword evidence="7" id="KW-0547">Nucleotide-binding</keyword>
<dbReference type="SUPFAM" id="SSF50800">
    <property type="entry name" value="PK beta-barrel domain-like"/>
    <property type="match status" value="1"/>
</dbReference>
<keyword evidence="5 14" id="KW-0808">Transferase</keyword>
<dbReference type="Gene3D" id="3.20.20.60">
    <property type="entry name" value="Phosphoenolpyruvate-binding domains"/>
    <property type="match status" value="1"/>
</dbReference>
<dbReference type="GO" id="GO:0000287">
    <property type="term" value="F:magnesium ion binding"/>
    <property type="evidence" value="ECO:0007669"/>
    <property type="project" value="UniProtKB-UniRule"/>
</dbReference>
<dbReference type="Gene3D" id="3.40.1380.20">
    <property type="entry name" value="Pyruvate kinase, C-terminal domain"/>
    <property type="match status" value="1"/>
</dbReference>
<name>A0A2H0RM87_9BACT</name>
<evidence type="ECO:0000256" key="9">
    <source>
        <dbReference type="ARBA" id="ARBA00022840"/>
    </source>
</evidence>
<feature type="domain" description="Pyruvate kinase C-terminal" evidence="16">
    <location>
        <begin position="375"/>
        <end position="459"/>
    </location>
</feature>
<evidence type="ECO:0000256" key="12">
    <source>
        <dbReference type="ARBA" id="ARBA00023317"/>
    </source>
</evidence>
<dbReference type="AlphaFoldDB" id="A0A2H0RM87"/>
<dbReference type="InterPro" id="IPR001697">
    <property type="entry name" value="Pyr_Knase"/>
</dbReference>
<dbReference type="GO" id="GO:0004743">
    <property type="term" value="F:pyruvate kinase activity"/>
    <property type="evidence" value="ECO:0007669"/>
    <property type="project" value="UniProtKB-UniRule"/>
</dbReference>
<evidence type="ECO:0000256" key="6">
    <source>
        <dbReference type="ARBA" id="ARBA00022723"/>
    </source>
</evidence>
<dbReference type="PROSITE" id="PS00110">
    <property type="entry name" value="PYRUVATE_KINASE"/>
    <property type="match status" value="1"/>
</dbReference>
<dbReference type="InterPro" id="IPR011037">
    <property type="entry name" value="Pyrv_Knase-like_insert_dom_sf"/>
</dbReference>
<dbReference type="Pfam" id="PF00224">
    <property type="entry name" value="PK"/>
    <property type="match status" value="1"/>
</dbReference>
<sequence length="460" mass="49982">MSRTKIVCTIGPASEKEATLKKMILAGMRVARLNFSHGTHEQHQGFIETIRGLSASMNIPVAIMQDLQGPKIRVGALPAAGLKFGEGKTVHFSPKAKEYNDRDQLIPVTYGGFARDVKAHDRVMIDDGNVVCRVTAVHKGTVSARVEVGGLVTSHKGVNLPDSSVRLSALTAKDQKDVAFGVRAGVDMIVLSFVSNGEDLSKLRELIKREEKRQGIKPSNIEIVAKVERADAIHHIDDIIEEADAIMLGRGDLGVEIPAEQVPLHQKEIVHKCRCAGVPVIVATQMLESMRDKPRATRAEVSDVANAVIDHTDAIMLSAESATGKYPVKAVETLVTVAEATEASVYSQVRPDQLCVDETDMALVDQIRVAMEGDKVEAIVSGMQFGDVALTLNRHRPQVPIFIAAVDDKQARQLSLCWGVTPFVLKRARSADAFQKAARAALEEQKLIKKTTQLLFITGA</sequence>
<keyword evidence="8 14" id="KW-0418">Kinase</keyword>
<dbReference type="InterPro" id="IPR015795">
    <property type="entry name" value="Pyrv_Knase_C"/>
</dbReference>
<comment type="caution">
    <text evidence="17">The sequence shown here is derived from an EMBL/GenBank/DDBJ whole genome shotgun (WGS) entry which is preliminary data.</text>
</comment>
<organism evidence="17 18">
    <name type="scientific">Candidatus Uhrbacteria bacterium CG10_big_fil_rev_8_21_14_0_10_50_16</name>
    <dbReference type="NCBI Taxonomy" id="1975039"/>
    <lineage>
        <taxon>Bacteria</taxon>
        <taxon>Candidatus Uhriibacteriota</taxon>
    </lineage>
</organism>
<dbReference type="InterPro" id="IPR015813">
    <property type="entry name" value="Pyrv/PenolPyrv_kinase-like_dom"/>
</dbReference>
<dbReference type="PANTHER" id="PTHR11817">
    <property type="entry name" value="PYRUVATE KINASE"/>
    <property type="match status" value="1"/>
</dbReference>
<dbReference type="InterPro" id="IPR015793">
    <property type="entry name" value="Pyrv_Knase_brl"/>
</dbReference>
<comment type="catalytic activity">
    <reaction evidence="14">
        <text>pyruvate + ATP = phosphoenolpyruvate + ADP + H(+)</text>
        <dbReference type="Rhea" id="RHEA:18157"/>
        <dbReference type="ChEBI" id="CHEBI:15361"/>
        <dbReference type="ChEBI" id="CHEBI:15378"/>
        <dbReference type="ChEBI" id="CHEBI:30616"/>
        <dbReference type="ChEBI" id="CHEBI:58702"/>
        <dbReference type="ChEBI" id="CHEBI:456216"/>
        <dbReference type="EC" id="2.7.1.40"/>
    </reaction>
</comment>
<dbReference type="GO" id="GO:0016301">
    <property type="term" value="F:kinase activity"/>
    <property type="evidence" value="ECO:0007669"/>
    <property type="project" value="UniProtKB-KW"/>
</dbReference>
<dbReference type="Gene3D" id="2.40.33.10">
    <property type="entry name" value="PK beta-barrel domain-like"/>
    <property type="match status" value="1"/>
</dbReference>
<evidence type="ECO:0000256" key="3">
    <source>
        <dbReference type="ARBA" id="ARBA00008663"/>
    </source>
</evidence>
<evidence type="ECO:0000313" key="18">
    <source>
        <dbReference type="Proteomes" id="UP000230084"/>
    </source>
</evidence>
<comment type="similarity">
    <text evidence="3 14">Belongs to the pyruvate kinase family.</text>
</comment>
<dbReference type="InterPro" id="IPR040442">
    <property type="entry name" value="Pyrv_kinase-like_dom_sf"/>
</dbReference>
<keyword evidence="6" id="KW-0479">Metal-binding</keyword>
<evidence type="ECO:0000256" key="13">
    <source>
        <dbReference type="NCBIfam" id="TIGR01064"/>
    </source>
</evidence>
<evidence type="ECO:0000256" key="4">
    <source>
        <dbReference type="ARBA" id="ARBA00012142"/>
    </source>
</evidence>
<evidence type="ECO:0000256" key="8">
    <source>
        <dbReference type="ARBA" id="ARBA00022777"/>
    </source>
</evidence>
<keyword evidence="9" id="KW-0067">ATP-binding</keyword>
<evidence type="ECO:0000256" key="10">
    <source>
        <dbReference type="ARBA" id="ARBA00022842"/>
    </source>
</evidence>
<evidence type="ECO:0000313" key="17">
    <source>
        <dbReference type="EMBL" id="PIR47613.1"/>
    </source>
</evidence>
<dbReference type="InterPro" id="IPR018209">
    <property type="entry name" value="Pyrv_Knase_AS"/>
</dbReference>
<dbReference type="GO" id="GO:0030955">
    <property type="term" value="F:potassium ion binding"/>
    <property type="evidence" value="ECO:0007669"/>
    <property type="project" value="UniProtKB-UniRule"/>
</dbReference>
<dbReference type="NCBIfam" id="TIGR01064">
    <property type="entry name" value="pyruv_kin"/>
    <property type="match status" value="1"/>
</dbReference>
<protein>
    <recommendedName>
        <fullName evidence="4 13">Pyruvate kinase</fullName>
        <ecNumber evidence="4 13">2.7.1.40</ecNumber>
    </recommendedName>
</protein>
<comment type="pathway">
    <text evidence="2 14">Carbohydrate degradation; glycolysis; pyruvate from D-glyceraldehyde 3-phosphate: step 5/5.</text>
</comment>
<dbReference type="NCBIfam" id="NF004491">
    <property type="entry name" value="PRK05826.1"/>
    <property type="match status" value="1"/>
</dbReference>
<comment type="cofactor">
    <cofactor evidence="1">
        <name>K(+)</name>
        <dbReference type="ChEBI" id="CHEBI:29103"/>
    </cofactor>
</comment>
<evidence type="ECO:0000256" key="5">
    <source>
        <dbReference type="ARBA" id="ARBA00022679"/>
    </source>
</evidence>
<accession>A0A2H0RM87</accession>
<evidence type="ECO:0000256" key="1">
    <source>
        <dbReference type="ARBA" id="ARBA00001958"/>
    </source>
</evidence>
<dbReference type="SUPFAM" id="SSF51621">
    <property type="entry name" value="Phosphoenolpyruvate/pyruvate domain"/>
    <property type="match status" value="1"/>
</dbReference>
<dbReference type="PRINTS" id="PR01050">
    <property type="entry name" value="PYRUVTKNASE"/>
</dbReference>
<evidence type="ECO:0000256" key="11">
    <source>
        <dbReference type="ARBA" id="ARBA00023152"/>
    </source>
</evidence>
<dbReference type="EC" id="2.7.1.40" evidence="4 13"/>
<dbReference type="NCBIfam" id="NF004978">
    <property type="entry name" value="PRK06354.1"/>
    <property type="match status" value="1"/>
</dbReference>
<evidence type="ECO:0000256" key="2">
    <source>
        <dbReference type="ARBA" id="ARBA00004997"/>
    </source>
</evidence>
<dbReference type="SUPFAM" id="SSF52935">
    <property type="entry name" value="PK C-terminal domain-like"/>
    <property type="match status" value="1"/>
</dbReference>
<reference evidence="17 18" key="1">
    <citation type="submission" date="2017-09" db="EMBL/GenBank/DDBJ databases">
        <title>Depth-based differentiation of microbial function through sediment-hosted aquifers and enrichment of novel symbionts in the deep terrestrial subsurface.</title>
        <authorList>
            <person name="Probst A.J."/>
            <person name="Ladd B."/>
            <person name="Jarett J.K."/>
            <person name="Geller-Mcgrath D.E."/>
            <person name="Sieber C.M."/>
            <person name="Emerson J.B."/>
            <person name="Anantharaman K."/>
            <person name="Thomas B.C."/>
            <person name="Malmstrom R."/>
            <person name="Stieglmeier M."/>
            <person name="Klingl A."/>
            <person name="Woyke T."/>
            <person name="Ryan C.M."/>
            <person name="Banfield J.F."/>
        </authorList>
    </citation>
    <scope>NUCLEOTIDE SEQUENCE [LARGE SCALE GENOMIC DNA]</scope>
    <source>
        <strain evidence="17">CG10_big_fil_rev_8_21_14_0_10_50_16</strain>
    </source>
</reference>